<gene>
    <name evidence="2" type="primary">NLRC3</name>
    <name evidence="2" type="ORF">SNEC2469_LOCUS16920</name>
</gene>
<dbReference type="EMBL" id="CAJNJA010027702">
    <property type="protein sequence ID" value="CAE7583225.1"/>
    <property type="molecule type" value="Genomic_DNA"/>
</dbReference>
<feature type="compositionally biased region" description="Basic residues" evidence="1">
    <location>
        <begin position="326"/>
        <end position="335"/>
    </location>
</feature>
<dbReference type="AlphaFoldDB" id="A0A812UWW2"/>
<keyword evidence="3" id="KW-1185">Reference proteome</keyword>
<accession>A0A812UWW2</accession>
<feature type="region of interest" description="Disordered" evidence="1">
    <location>
        <begin position="309"/>
        <end position="335"/>
    </location>
</feature>
<evidence type="ECO:0000313" key="2">
    <source>
        <dbReference type="EMBL" id="CAE7583225.1"/>
    </source>
</evidence>
<name>A0A812UWW2_9DINO</name>
<comment type="caution">
    <text evidence="2">The sequence shown here is derived from an EMBL/GenBank/DDBJ whole genome shotgun (WGS) entry which is preliminary data.</text>
</comment>
<feature type="region of interest" description="Disordered" evidence="1">
    <location>
        <begin position="60"/>
        <end position="152"/>
    </location>
</feature>
<organism evidence="2 3">
    <name type="scientific">Symbiodinium necroappetens</name>
    <dbReference type="NCBI Taxonomy" id="1628268"/>
    <lineage>
        <taxon>Eukaryota</taxon>
        <taxon>Sar</taxon>
        <taxon>Alveolata</taxon>
        <taxon>Dinophyceae</taxon>
        <taxon>Suessiales</taxon>
        <taxon>Symbiodiniaceae</taxon>
        <taxon>Symbiodinium</taxon>
    </lineage>
</organism>
<sequence length="951" mass="107456">MAEPADHAGDSGRTADQWAAWDEYSNHGNSHQWGWSTSYWNQPAWHSSWKWQGSVWGDQPYQWQGTETTDRGSWAWTAWGPEAGTSSRESATDRRQSDSTVEPEPPLEGSDGHGPTPSAEDEESNSQATSSKAPRTGKEHVPEYDGSGPMRDYQRRVRLFEMGTGVDPEYRAQKLMERLTGAAWQATETLDVKQLKSAQGVEKLLQHLWQELEPLEFLRVFQTLEEFYKTFRRARGQEFVAFDTSFRAQLKRLDEIGASLSGITKAFWFLEKAAISADLRKQVVAAAGGVYDYEKLRAALVAIVPQVSKTTHDDPPPASHGGGRAWKPKSGHSAHKVNAVDQEVDDQEDGPPDADEDLANLEAELQVLVTQAARKRSQVERARGFSKEENPAERAQRIREMKSRMACSACKARGKTSYGHWHSDPECPYYGQKAEKPKDANKPVFAVTEEDITESEESFDACMVDVPVFSTMTGDDMDHRLALADTCCARTVVGEKWARKRMRSLIRRGLPVYLVDEERPFRFGGAPRIMSRYAVIFPAFFKGSKHQVIIRASVVDQEVPLLLSRSAMEELGAIMNLGTGQLELGKLEVELELKRTPGGLCGFEIDYHGAEFKGDLPWEEIVDDEGELFFMPSCPEQQRSRTFGEELECDLSEHPERNLGSRLGVTDTPQQKLIEDPSAAMSTLAPRRKDEFVALIVSRTKVNREDLISMTVDRLREIWSVVKPKTVKFLPSGWRKGDIETLRDLYAEVIVPTYGVEDDGHWRRMKKYQLITRLEDYVNEMKEEHRDAPPVDNDYSEAPMCQRCAIPMIEKHNRLTGEPFWGCRVFPACRQTLPWTYHGRPTAEVQAEMPDKAKDKYKAAPKRDSMAKKAPAPRPTVSKRLSPQQGGYSSASDGTWVDAGRRQIDTDSDELTDAKAINVNLSEDEMEMIKEMRRNKAEMESARDARCKDTE</sequence>
<protein>
    <submittedName>
        <fullName evidence="2">NLRC3 protein</fullName>
    </submittedName>
</protein>
<reference evidence="2" key="1">
    <citation type="submission" date="2021-02" db="EMBL/GenBank/DDBJ databases">
        <authorList>
            <person name="Dougan E. K."/>
            <person name="Rhodes N."/>
            <person name="Thang M."/>
            <person name="Chan C."/>
        </authorList>
    </citation>
    <scope>NUCLEOTIDE SEQUENCE</scope>
</reference>
<dbReference type="OrthoDB" id="448909at2759"/>
<feature type="compositionally biased region" description="Polar residues" evidence="1">
    <location>
        <begin position="879"/>
        <end position="893"/>
    </location>
</feature>
<dbReference type="Gene3D" id="3.30.65.10">
    <property type="entry name" value="Bacterial Topoisomerase I, domain 1"/>
    <property type="match status" value="1"/>
</dbReference>
<feature type="region of interest" description="Disordered" evidence="1">
    <location>
        <begin position="843"/>
        <end position="911"/>
    </location>
</feature>
<dbReference type="Proteomes" id="UP000601435">
    <property type="component" value="Unassembled WGS sequence"/>
</dbReference>
<evidence type="ECO:0000313" key="3">
    <source>
        <dbReference type="Proteomes" id="UP000601435"/>
    </source>
</evidence>
<feature type="compositionally biased region" description="Basic and acidic residues" evidence="1">
    <location>
        <begin position="849"/>
        <end position="867"/>
    </location>
</feature>
<proteinExistence type="predicted"/>
<evidence type="ECO:0000256" key="1">
    <source>
        <dbReference type="SAM" id="MobiDB-lite"/>
    </source>
</evidence>